<dbReference type="EMBL" id="CAKXYY010000007">
    <property type="protein sequence ID" value="CAH2352545.1"/>
    <property type="molecule type" value="Genomic_DNA"/>
</dbReference>
<gene>
    <name evidence="9" type="ORF">CLIB1423_07S01970</name>
</gene>
<keyword evidence="3" id="KW-0813">Transport</keyword>
<dbReference type="Proteomes" id="UP000837801">
    <property type="component" value="Unassembled WGS sequence"/>
</dbReference>
<dbReference type="GO" id="GO:0016020">
    <property type="term" value="C:membrane"/>
    <property type="evidence" value="ECO:0007669"/>
    <property type="project" value="UniProtKB-SubCell"/>
</dbReference>
<comment type="caution">
    <text evidence="9">The sequence shown here is derived from an EMBL/GenBank/DDBJ whole genome shotgun (WGS) entry which is preliminary data.</text>
</comment>
<dbReference type="PANTHER" id="PTHR48022:SF24">
    <property type="entry name" value="HEXOSE TRANSPORTER PROTEIN (AFU_ORTHOLOGUE AFUA_8G04480)"/>
    <property type="match status" value="1"/>
</dbReference>
<dbReference type="InterPro" id="IPR036259">
    <property type="entry name" value="MFS_trans_sf"/>
</dbReference>
<evidence type="ECO:0000256" key="1">
    <source>
        <dbReference type="ARBA" id="ARBA00004141"/>
    </source>
</evidence>
<name>A0A9P0QPJ1_9ASCO</name>
<accession>A0A9P0QPJ1</accession>
<comment type="similarity">
    <text evidence="2">Belongs to the major facilitator superfamily. Sugar transporter (TC 2.A.1.1) family.</text>
</comment>
<evidence type="ECO:0000256" key="7">
    <source>
        <dbReference type="SAM" id="Phobius"/>
    </source>
</evidence>
<dbReference type="PROSITE" id="PS50850">
    <property type="entry name" value="MFS"/>
    <property type="match status" value="1"/>
</dbReference>
<reference evidence="9" key="1">
    <citation type="submission" date="2022-03" db="EMBL/GenBank/DDBJ databases">
        <authorList>
            <person name="Legras J.-L."/>
            <person name="Devillers H."/>
            <person name="Grondin C."/>
        </authorList>
    </citation>
    <scope>NUCLEOTIDE SEQUENCE</scope>
    <source>
        <strain evidence="9">CLIB 1423</strain>
    </source>
</reference>
<evidence type="ECO:0000313" key="9">
    <source>
        <dbReference type="EMBL" id="CAH2352545.1"/>
    </source>
</evidence>
<dbReference type="GO" id="GO:0005351">
    <property type="term" value="F:carbohydrate:proton symporter activity"/>
    <property type="evidence" value="ECO:0007669"/>
    <property type="project" value="TreeGrafter"/>
</dbReference>
<comment type="subcellular location">
    <subcellularLocation>
        <location evidence="1">Membrane</location>
        <topology evidence="1">Multi-pass membrane protein</topology>
    </subcellularLocation>
</comment>
<evidence type="ECO:0000313" key="10">
    <source>
        <dbReference type="Proteomes" id="UP000837801"/>
    </source>
</evidence>
<keyword evidence="9" id="KW-0762">Sugar transport</keyword>
<keyword evidence="10" id="KW-1185">Reference proteome</keyword>
<feature type="transmembrane region" description="Helical" evidence="7">
    <location>
        <begin position="480"/>
        <end position="499"/>
    </location>
</feature>
<feature type="transmembrane region" description="Helical" evidence="7">
    <location>
        <begin position="420"/>
        <end position="438"/>
    </location>
</feature>
<dbReference type="OrthoDB" id="6133115at2759"/>
<dbReference type="InterPro" id="IPR005829">
    <property type="entry name" value="Sugar_transporter_CS"/>
</dbReference>
<keyword evidence="6 7" id="KW-0472">Membrane</keyword>
<proteinExistence type="inferred from homology"/>
<feature type="domain" description="Major facilitator superfamily (MFS) profile" evidence="8">
    <location>
        <begin position="43"/>
        <end position="503"/>
    </location>
</feature>
<evidence type="ECO:0000256" key="6">
    <source>
        <dbReference type="ARBA" id="ARBA00023136"/>
    </source>
</evidence>
<sequence length="540" mass="61143">MSSVKNISVVNVEVLDTETSINEFCYFDKPWYRYRHLQKLCLHIFVTTLASTNNGYDGSMLNGLQVFERWNKAMSYPSGAVLGALSNGTTFGAILAYFVASWLSDKIGRKNATIAGSTITFIGSILQANSTNYAFFLITRIILGFGNGITAVSCPLLIAEISFPDMKKESEPNTTSLKYKLSAFRSTATTSYGVFWYLGALVAAWVTYGTRVMHTSYCWRIPSYMQGFFPIVQIIGTWFSPESPRYLISKGRTEEARKVIKYYHTGDSDDERSRRFVEFQIKEIQASIELDKASNLSSYVDFIKIPSFRKRLFLIVIVGIMVNLSGNGLVSYYLNLVLDSIGIKSEDMKLQINGYLMTYNFVISLVIAFTVGRFRRRTIFLLSTALMLIFYVIWTILSALNQKSNFEHKSLSNGVLAMIFLYYFGYNLALNGLCSLYITELLPYSHRAKGVNIFQFFVNALIIFNGFVNPVAMKAIEWKYYIVYCCVLAVEFIVVYFTFVETSGYTLEEASEIFNETARSESIASSDVKEVHAEVILSKV</sequence>
<feature type="transmembrane region" description="Helical" evidence="7">
    <location>
        <begin position="379"/>
        <end position="400"/>
    </location>
</feature>
<feature type="transmembrane region" description="Helical" evidence="7">
    <location>
        <begin position="354"/>
        <end position="372"/>
    </location>
</feature>
<evidence type="ECO:0000256" key="3">
    <source>
        <dbReference type="ARBA" id="ARBA00022448"/>
    </source>
</evidence>
<dbReference type="InterPro" id="IPR020846">
    <property type="entry name" value="MFS_dom"/>
</dbReference>
<feature type="transmembrane region" description="Helical" evidence="7">
    <location>
        <begin position="450"/>
        <end position="468"/>
    </location>
</feature>
<feature type="transmembrane region" description="Helical" evidence="7">
    <location>
        <begin position="76"/>
        <end position="100"/>
    </location>
</feature>
<dbReference type="InterPro" id="IPR050360">
    <property type="entry name" value="MFS_Sugar_Transporters"/>
</dbReference>
<dbReference type="InterPro" id="IPR005828">
    <property type="entry name" value="MFS_sugar_transport-like"/>
</dbReference>
<feature type="transmembrane region" description="Helical" evidence="7">
    <location>
        <begin position="112"/>
        <end position="128"/>
    </location>
</feature>
<dbReference type="SUPFAM" id="SSF103473">
    <property type="entry name" value="MFS general substrate transporter"/>
    <property type="match status" value="1"/>
</dbReference>
<feature type="transmembrane region" description="Helical" evidence="7">
    <location>
        <begin position="312"/>
        <end position="334"/>
    </location>
</feature>
<protein>
    <submittedName>
        <fullName evidence="9">High-affinity glucose transporter Hxt2p</fullName>
    </submittedName>
</protein>
<keyword evidence="5 7" id="KW-1133">Transmembrane helix</keyword>
<evidence type="ECO:0000256" key="5">
    <source>
        <dbReference type="ARBA" id="ARBA00022989"/>
    </source>
</evidence>
<evidence type="ECO:0000256" key="4">
    <source>
        <dbReference type="ARBA" id="ARBA00022692"/>
    </source>
</evidence>
<evidence type="ECO:0000259" key="8">
    <source>
        <dbReference type="PROSITE" id="PS50850"/>
    </source>
</evidence>
<evidence type="ECO:0000256" key="2">
    <source>
        <dbReference type="ARBA" id="ARBA00010992"/>
    </source>
</evidence>
<dbReference type="Pfam" id="PF00083">
    <property type="entry name" value="Sugar_tr"/>
    <property type="match status" value="1"/>
</dbReference>
<feature type="transmembrane region" description="Helical" evidence="7">
    <location>
        <begin position="134"/>
        <end position="158"/>
    </location>
</feature>
<keyword evidence="4 7" id="KW-0812">Transmembrane</keyword>
<feature type="transmembrane region" description="Helical" evidence="7">
    <location>
        <begin position="190"/>
        <end position="209"/>
    </location>
</feature>
<dbReference type="PANTHER" id="PTHR48022">
    <property type="entry name" value="PLASTIDIC GLUCOSE TRANSPORTER 4"/>
    <property type="match status" value="1"/>
</dbReference>
<organism evidence="9 10">
    <name type="scientific">[Candida] railenensis</name>
    <dbReference type="NCBI Taxonomy" id="45579"/>
    <lineage>
        <taxon>Eukaryota</taxon>
        <taxon>Fungi</taxon>
        <taxon>Dikarya</taxon>
        <taxon>Ascomycota</taxon>
        <taxon>Saccharomycotina</taxon>
        <taxon>Pichiomycetes</taxon>
        <taxon>Debaryomycetaceae</taxon>
        <taxon>Kurtzmaniella</taxon>
    </lineage>
</organism>
<dbReference type="PROSITE" id="PS00216">
    <property type="entry name" value="SUGAR_TRANSPORT_1"/>
    <property type="match status" value="1"/>
</dbReference>
<dbReference type="AlphaFoldDB" id="A0A9P0QPJ1"/>
<dbReference type="Gene3D" id="1.20.1250.20">
    <property type="entry name" value="MFS general substrate transporter like domains"/>
    <property type="match status" value="1"/>
</dbReference>